<dbReference type="EMBL" id="LAZR01023986">
    <property type="protein sequence ID" value="KKL76626.1"/>
    <property type="molecule type" value="Genomic_DNA"/>
</dbReference>
<gene>
    <name evidence="4" type="ORF">LCGC14_2043010</name>
</gene>
<proteinExistence type="predicted"/>
<dbReference type="GO" id="GO:0016491">
    <property type="term" value="F:oxidoreductase activity"/>
    <property type="evidence" value="ECO:0007669"/>
    <property type="project" value="UniProtKB-KW"/>
</dbReference>
<dbReference type="InterPro" id="IPR005097">
    <property type="entry name" value="Sacchrp_dh_NADP-bd"/>
</dbReference>
<evidence type="ECO:0000259" key="3">
    <source>
        <dbReference type="Pfam" id="PF16653"/>
    </source>
</evidence>
<dbReference type="PANTHER" id="PTHR11133">
    <property type="entry name" value="SACCHAROPINE DEHYDROGENASE"/>
    <property type="match status" value="1"/>
</dbReference>
<dbReference type="AlphaFoldDB" id="A0A0F9FDU9"/>
<evidence type="ECO:0000313" key="4">
    <source>
        <dbReference type="EMBL" id="KKL76626.1"/>
    </source>
</evidence>
<sequence>MKCLVLGAGLVGSTIALDLAMDRDMDVTVADVNQSSLDKLKQQHINVIHADLSNSQTLKSMVMDFDIIVGALPGFMGFETLKSIIETGKNVVDIAFFPEDVFKLDKLAKKNNVTAIVDCGVAPGFSSIILGHLHSSLEKIDSYICYVGGLPVIREWPLEYKTHFSPIDVIEDYTTPARFVVKGNLVIRPALSDPEIIDFPGIGSLEAFNMDGLRTLTKTFPDIPDKIEKTLRYPGHIEKMKLLMDLGLFSHETIEVKGVKIKPIDLTTKLILPKWKLKEGEEDLTVMQIIIKGEKQGRKVTYCYDMLDRYDRNSKTLSMARTTGYTCSIVTRLVAKGVYNRKGISPPEYIGQNSTCYSTLLKELEKRDVTLTETIEEL</sequence>
<evidence type="ECO:0000256" key="1">
    <source>
        <dbReference type="ARBA" id="ARBA00023002"/>
    </source>
</evidence>
<dbReference type="InterPro" id="IPR032095">
    <property type="entry name" value="Sacchrp_dh-like_C"/>
</dbReference>
<dbReference type="InterPro" id="IPR036291">
    <property type="entry name" value="NAD(P)-bd_dom_sf"/>
</dbReference>
<feature type="domain" description="Saccharopine dehydrogenase-like C-terminal" evidence="3">
    <location>
        <begin position="120"/>
        <end position="367"/>
    </location>
</feature>
<dbReference type="PANTHER" id="PTHR11133:SF22">
    <property type="entry name" value="ALPHA-AMINOADIPIC SEMIALDEHYDE SYNTHASE, MITOCHONDRIAL"/>
    <property type="match status" value="1"/>
</dbReference>
<dbReference type="SUPFAM" id="SSF51735">
    <property type="entry name" value="NAD(P)-binding Rossmann-fold domains"/>
    <property type="match status" value="1"/>
</dbReference>
<evidence type="ECO:0000259" key="2">
    <source>
        <dbReference type="Pfam" id="PF03435"/>
    </source>
</evidence>
<organism evidence="4">
    <name type="scientific">marine sediment metagenome</name>
    <dbReference type="NCBI Taxonomy" id="412755"/>
    <lineage>
        <taxon>unclassified sequences</taxon>
        <taxon>metagenomes</taxon>
        <taxon>ecological metagenomes</taxon>
    </lineage>
</organism>
<evidence type="ECO:0008006" key="5">
    <source>
        <dbReference type="Google" id="ProtNLM"/>
    </source>
</evidence>
<dbReference type="Gene3D" id="3.40.50.720">
    <property type="entry name" value="NAD(P)-binding Rossmann-like Domain"/>
    <property type="match status" value="1"/>
</dbReference>
<dbReference type="Pfam" id="PF16653">
    <property type="entry name" value="Sacchrp_dh_C"/>
    <property type="match status" value="1"/>
</dbReference>
<accession>A0A0F9FDU9</accession>
<dbReference type="InterPro" id="IPR051168">
    <property type="entry name" value="AASS"/>
</dbReference>
<dbReference type="Gene3D" id="3.30.360.10">
    <property type="entry name" value="Dihydrodipicolinate Reductase, domain 2"/>
    <property type="match status" value="1"/>
</dbReference>
<feature type="domain" description="Saccharopine dehydrogenase NADP binding" evidence="2">
    <location>
        <begin position="4"/>
        <end position="116"/>
    </location>
</feature>
<name>A0A0F9FDU9_9ZZZZ</name>
<dbReference type="SUPFAM" id="SSF55347">
    <property type="entry name" value="Glyceraldehyde-3-phosphate dehydrogenase-like, C-terminal domain"/>
    <property type="match status" value="1"/>
</dbReference>
<reference evidence="4" key="1">
    <citation type="journal article" date="2015" name="Nature">
        <title>Complex archaea that bridge the gap between prokaryotes and eukaryotes.</title>
        <authorList>
            <person name="Spang A."/>
            <person name="Saw J.H."/>
            <person name="Jorgensen S.L."/>
            <person name="Zaremba-Niedzwiedzka K."/>
            <person name="Martijn J."/>
            <person name="Lind A.E."/>
            <person name="van Eijk R."/>
            <person name="Schleper C."/>
            <person name="Guy L."/>
            <person name="Ettema T.J."/>
        </authorList>
    </citation>
    <scope>NUCLEOTIDE SEQUENCE</scope>
</reference>
<protein>
    <recommendedName>
        <fullName evidence="5">Saccharopine dehydrogenase NADP binding domain-containing protein</fullName>
    </recommendedName>
</protein>
<dbReference type="Pfam" id="PF03435">
    <property type="entry name" value="Sacchrp_dh_NADP"/>
    <property type="match status" value="1"/>
</dbReference>
<comment type="caution">
    <text evidence="4">The sequence shown here is derived from an EMBL/GenBank/DDBJ whole genome shotgun (WGS) entry which is preliminary data.</text>
</comment>
<keyword evidence="1" id="KW-0560">Oxidoreductase</keyword>